<name>A0ABT1ED37_9FIRM</name>
<evidence type="ECO:0008006" key="3">
    <source>
        <dbReference type="Google" id="ProtNLM"/>
    </source>
</evidence>
<dbReference type="EMBL" id="JAMZFW010000045">
    <property type="protein sequence ID" value="MCP1103737.1"/>
    <property type="molecule type" value="Genomic_DNA"/>
</dbReference>
<sequence length="64" mass="7462">MQTKCDICNVSRCICWKCLKNDKCRYAKKEDCNITVECPRHESLLTKMEESGLFEKIGKCLDNN</sequence>
<evidence type="ECO:0000313" key="1">
    <source>
        <dbReference type="EMBL" id="MCP1103737.1"/>
    </source>
</evidence>
<protein>
    <recommendedName>
        <fullName evidence="3">MYND-type domain-containing protein</fullName>
    </recommendedName>
</protein>
<organism evidence="1 2">
    <name type="scientific">Aequitasia blattaphilus</name>
    <dbReference type="NCBI Taxonomy" id="2949332"/>
    <lineage>
        <taxon>Bacteria</taxon>
        <taxon>Bacillati</taxon>
        <taxon>Bacillota</taxon>
        <taxon>Clostridia</taxon>
        <taxon>Lachnospirales</taxon>
        <taxon>Lachnospiraceae</taxon>
        <taxon>Aequitasia</taxon>
    </lineage>
</organism>
<accession>A0ABT1ED37</accession>
<comment type="caution">
    <text evidence="1">The sequence shown here is derived from an EMBL/GenBank/DDBJ whole genome shotgun (WGS) entry which is preliminary data.</text>
</comment>
<dbReference type="Proteomes" id="UP001523566">
    <property type="component" value="Unassembled WGS sequence"/>
</dbReference>
<dbReference type="RefSeq" id="WP_262067502.1">
    <property type="nucleotide sequence ID" value="NZ_JAMXOD010000045.1"/>
</dbReference>
<reference evidence="1 2" key="1">
    <citation type="journal article" date="2022" name="Genome Biol. Evol.">
        <title>Host diet, physiology and behaviors set the stage for Lachnospiraceae cladogenesis.</title>
        <authorList>
            <person name="Vera-Ponce De Leon A."/>
            <person name="Schneider M."/>
            <person name="Jahnes B.C."/>
            <person name="Sadowski V."/>
            <person name="Camuy-Velez L.A."/>
            <person name="Duan J."/>
            <person name="Sabree Z.L."/>
        </authorList>
    </citation>
    <scope>NUCLEOTIDE SEQUENCE [LARGE SCALE GENOMIC DNA]</scope>
    <source>
        <strain evidence="1 2">PAL113</strain>
    </source>
</reference>
<evidence type="ECO:0000313" key="2">
    <source>
        <dbReference type="Proteomes" id="UP001523566"/>
    </source>
</evidence>
<proteinExistence type="predicted"/>
<gene>
    <name evidence="1" type="ORF">NK125_15165</name>
</gene>
<keyword evidence="2" id="KW-1185">Reference proteome</keyword>